<accession>A0A1E5GB32</accession>
<evidence type="ECO:0008006" key="3">
    <source>
        <dbReference type="Google" id="ProtNLM"/>
    </source>
</evidence>
<evidence type="ECO:0000313" key="2">
    <source>
        <dbReference type="Proteomes" id="UP000095094"/>
    </source>
</evidence>
<protein>
    <recommendedName>
        <fullName evidence="3">Nitrous oxide-stimulated promoter</fullName>
    </recommendedName>
</protein>
<comment type="caution">
    <text evidence="1">The sequence shown here is derived from an EMBL/GenBank/DDBJ whole genome shotgun (WGS) entry which is preliminary data.</text>
</comment>
<dbReference type="NCBIfam" id="NF007714">
    <property type="entry name" value="PRK10410.1-2"/>
    <property type="match status" value="1"/>
</dbReference>
<evidence type="ECO:0000313" key="1">
    <source>
        <dbReference type="EMBL" id="OEG09877.1"/>
    </source>
</evidence>
<dbReference type="RefSeq" id="WP_069664630.1">
    <property type="nucleotide sequence ID" value="NZ_JBHUJJ010000001.1"/>
</dbReference>
<keyword evidence="2" id="KW-1185">Reference proteome</keyword>
<organism evidence="1 2">
    <name type="scientific">Enterococcus termitis</name>
    <dbReference type="NCBI Taxonomy" id="332950"/>
    <lineage>
        <taxon>Bacteria</taxon>
        <taxon>Bacillati</taxon>
        <taxon>Bacillota</taxon>
        <taxon>Bacilli</taxon>
        <taxon>Lactobacillales</taxon>
        <taxon>Enterococcaceae</taxon>
        <taxon>Enterococcus</taxon>
    </lineage>
</organism>
<dbReference type="InterPro" id="IPR020483">
    <property type="entry name" value="Uncharacterised_YgbA"/>
</dbReference>
<dbReference type="OrthoDB" id="164329at2"/>
<dbReference type="EMBL" id="MIJY01000044">
    <property type="protein sequence ID" value="OEG09877.1"/>
    <property type="molecule type" value="Genomic_DNA"/>
</dbReference>
<dbReference type="Pfam" id="PF11756">
    <property type="entry name" value="YgbA_NO"/>
    <property type="match status" value="1"/>
</dbReference>
<dbReference type="AlphaFoldDB" id="A0A1E5GB32"/>
<name>A0A1E5GB32_9ENTE</name>
<proteinExistence type="predicted"/>
<dbReference type="Proteomes" id="UP000095094">
    <property type="component" value="Unassembled WGS sequence"/>
</dbReference>
<gene>
    <name evidence="1" type="ORF">BCR25_10260</name>
</gene>
<reference evidence="2" key="1">
    <citation type="submission" date="2016-09" db="EMBL/GenBank/DDBJ databases">
        <authorList>
            <person name="Gulvik C.A."/>
        </authorList>
    </citation>
    <scope>NUCLEOTIDE SEQUENCE [LARGE SCALE GENOMIC DNA]</scope>
    <source>
        <strain evidence="2">LMG 8895</strain>
    </source>
</reference>
<sequence>MRKKNTGPIIMEEICLMEVMIRVYYGSQAENEIPEERMLNYARTRLEFCQFGEAKTTCQKCPVHCYQPKYREQMKKIMRHSGPRMLFRHPVLTFRHAYRGMIRRVEK</sequence>